<dbReference type="Gene3D" id="3.40.50.1390">
    <property type="entry name" value="Resolvase, N-terminal catalytic domain"/>
    <property type="match status" value="1"/>
</dbReference>
<evidence type="ECO:0000313" key="5">
    <source>
        <dbReference type="Proteomes" id="UP000192917"/>
    </source>
</evidence>
<evidence type="ECO:0000256" key="2">
    <source>
        <dbReference type="ARBA" id="ARBA00023172"/>
    </source>
</evidence>
<dbReference type="GO" id="GO:0003677">
    <property type="term" value="F:DNA binding"/>
    <property type="evidence" value="ECO:0007669"/>
    <property type="project" value="UniProtKB-KW"/>
</dbReference>
<dbReference type="SUPFAM" id="SSF53041">
    <property type="entry name" value="Resolvase-like"/>
    <property type="match status" value="1"/>
</dbReference>
<dbReference type="Pfam" id="PF07508">
    <property type="entry name" value="Recombinase"/>
    <property type="match status" value="1"/>
</dbReference>
<keyword evidence="5" id="KW-1185">Reference proteome</keyword>
<dbReference type="RefSeq" id="WP_085123831.1">
    <property type="nucleotide sequence ID" value="NZ_FWZX01000014.1"/>
</dbReference>
<gene>
    <name evidence="4" type="ORF">SAMN05428998_1142</name>
</gene>
<evidence type="ECO:0000259" key="3">
    <source>
        <dbReference type="PROSITE" id="PS51736"/>
    </source>
</evidence>
<keyword evidence="1" id="KW-0238">DNA-binding</keyword>
<organism evidence="4 5">
    <name type="scientific">Tistlia consotensis USBA 355</name>
    <dbReference type="NCBI Taxonomy" id="560819"/>
    <lineage>
        <taxon>Bacteria</taxon>
        <taxon>Pseudomonadati</taxon>
        <taxon>Pseudomonadota</taxon>
        <taxon>Alphaproteobacteria</taxon>
        <taxon>Rhodospirillales</taxon>
        <taxon>Rhodovibrionaceae</taxon>
        <taxon>Tistlia</taxon>
    </lineage>
</organism>
<dbReference type="CDD" id="cd00338">
    <property type="entry name" value="Ser_Recombinase"/>
    <property type="match status" value="1"/>
</dbReference>
<evidence type="ECO:0000256" key="1">
    <source>
        <dbReference type="ARBA" id="ARBA00023125"/>
    </source>
</evidence>
<evidence type="ECO:0000313" key="4">
    <source>
        <dbReference type="EMBL" id="SMF40231.1"/>
    </source>
</evidence>
<dbReference type="EMBL" id="FWZX01000014">
    <property type="protein sequence ID" value="SMF40231.1"/>
    <property type="molecule type" value="Genomic_DNA"/>
</dbReference>
<protein>
    <submittedName>
        <fullName evidence="4">Site-specific DNA recombinase</fullName>
    </submittedName>
</protein>
<dbReference type="InterPro" id="IPR050639">
    <property type="entry name" value="SSR_resolvase"/>
</dbReference>
<dbReference type="PROSITE" id="PS51736">
    <property type="entry name" value="RECOMBINASES_3"/>
    <property type="match status" value="1"/>
</dbReference>
<dbReference type="GO" id="GO:0000150">
    <property type="term" value="F:DNA strand exchange activity"/>
    <property type="evidence" value="ECO:0007669"/>
    <property type="project" value="InterPro"/>
</dbReference>
<dbReference type="STRING" id="560819.SAMN05428998_1142"/>
<dbReference type="InterPro" id="IPR011109">
    <property type="entry name" value="DNA_bind_recombinase_dom"/>
</dbReference>
<dbReference type="InterPro" id="IPR036162">
    <property type="entry name" value="Resolvase-like_N_sf"/>
</dbReference>
<dbReference type="PANTHER" id="PTHR30461">
    <property type="entry name" value="DNA-INVERTASE FROM LAMBDOID PROPHAGE"/>
    <property type="match status" value="1"/>
</dbReference>
<feature type="domain" description="Resolvase/invertase-type recombinase catalytic" evidence="3">
    <location>
        <begin position="3"/>
        <end position="143"/>
    </location>
</feature>
<dbReference type="InterPro" id="IPR006119">
    <property type="entry name" value="Resolv_N"/>
</dbReference>
<dbReference type="Proteomes" id="UP000192917">
    <property type="component" value="Unassembled WGS sequence"/>
</dbReference>
<sequence>MVRYVTYKRVSTKRQGHSGLGLEAQERDIRLFLESYSEEPWEVVGDFIEVESGADAERPELAKAIELAKRERAVLLVAKLDRLSRKVSFIAALMEDPKLKLKVAQMPHADKFQLHVYAALAEQERDFISLRTKAALQEVKARAERENRKPNLGGLRDKTMKRNVVLKAQADERAARLRGVVAPLRDRGATLREIAAALNAAGLETPRGGQWQAMTVKRVLERLDAA</sequence>
<name>A0A1Y6C754_9PROT</name>
<dbReference type="PANTHER" id="PTHR30461:SF2">
    <property type="entry name" value="SERINE RECOMBINASE PINE-RELATED"/>
    <property type="match status" value="1"/>
</dbReference>
<dbReference type="Pfam" id="PF00239">
    <property type="entry name" value="Resolvase"/>
    <property type="match status" value="1"/>
</dbReference>
<keyword evidence="2" id="KW-0233">DNA recombination</keyword>
<reference evidence="4 5" key="1">
    <citation type="submission" date="2017-04" db="EMBL/GenBank/DDBJ databases">
        <authorList>
            <person name="Afonso C.L."/>
            <person name="Miller P.J."/>
            <person name="Scott M.A."/>
            <person name="Spackman E."/>
            <person name="Goraichik I."/>
            <person name="Dimitrov K.M."/>
            <person name="Suarez D.L."/>
            <person name="Swayne D.E."/>
        </authorList>
    </citation>
    <scope>NUCLEOTIDE SEQUENCE [LARGE SCALE GENOMIC DNA]</scope>
    <source>
        <strain evidence="4 5">USBA 355</strain>
    </source>
</reference>
<proteinExistence type="predicted"/>
<dbReference type="SMART" id="SM00857">
    <property type="entry name" value="Resolvase"/>
    <property type="match status" value="1"/>
</dbReference>
<accession>A0A1Y6C754</accession>
<dbReference type="AlphaFoldDB" id="A0A1Y6C754"/>